<dbReference type="Proteomes" id="UP001218218">
    <property type="component" value="Unassembled WGS sequence"/>
</dbReference>
<organism evidence="1 2">
    <name type="scientific">Mycena albidolilacea</name>
    <dbReference type="NCBI Taxonomy" id="1033008"/>
    <lineage>
        <taxon>Eukaryota</taxon>
        <taxon>Fungi</taxon>
        <taxon>Dikarya</taxon>
        <taxon>Basidiomycota</taxon>
        <taxon>Agaricomycotina</taxon>
        <taxon>Agaricomycetes</taxon>
        <taxon>Agaricomycetidae</taxon>
        <taxon>Agaricales</taxon>
        <taxon>Marasmiineae</taxon>
        <taxon>Mycenaceae</taxon>
        <taxon>Mycena</taxon>
    </lineage>
</organism>
<comment type="caution">
    <text evidence="1">The sequence shown here is derived from an EMBL/GenBank/DDBJ whole genome shotgun (WGS) entry which is preliminary data.</text>
</comment>
<accession>A0AAD6Z054</accession>
<dbReference type="EMBL" id="JARIHO010000113">
    <property type="protein sequence ID" value="KAJ7302655.1"/>
    <property type="molecule type" value="Genomic_DNA"/>
</dbReference>
<protein>
    <submittedName>
        <fullName evidence="1">Uncharacterized protein</fullName>
    </submittedName>
</protein>
<evidence type="ECO:0000313" key="1">
    <source>
        <dbReference type="EMBL" id="KAJ7302655.1"/>
    </source>
</evidence>
<dbReference type="AlphaFoldDB" id="A0AAD6Z054"/>
<name>A0AAD6Z054_9AGAR</name>
<reference evidence="1" key="1">
    <citation type="submission" date="2023-03" db="EMBL/GenBank/DDBJ databases">
        <title>Massive genome expansion in bonnet fungi (Mycena s.s.) driven by repeated elements and novel gene families across ecological guilds.</title>
        <authorList>
            <consortium name="Lawrence Berkeley National Laboratory"/>
            <person name="Harder C.B."/>
            <person name="Miyauchi S."/>
            <person name="Viragh M."/>
            <person name="Kuo A."/>
            <person name="Thoen E."/>
            <person name="Andreopoulos B."/>
            <person name="Lu D."/>
            <person name="Skrede I."/>
            <person name="Drula E."/>
            <person name="Henrissat B."/>
            <person name="Morin E."/>
            <person name="Kohler A."/>
            <person name="Barry K."/>
            <person name="LaButti K."/>
            <person name="Morin E."/>
            <person name="Salamov A."/>
            <person name="Lipzen A."/>
            <person name="Mereny Z."/>
            <person name="Hegedus B."/>
            <person name="Baldrian P."/>
            <person name="Stursova M."/>
            <person name="Weitz H."/>
            <person name="Taylor A."/>
            <person name="Grigoriev I.V."/>
            <person name="Nagy L.G."/>
            <person name="Martin F."/>
            <person name="Kauserud H."/>
        </authorList>
    </citation>
    <scope>NUCLEOTIDE SEQUENCE</scope>
    <source>
        <strain evidence="1">CBHHK002</strain>
    </source>
</reference>
<sequence>MSCRHSVCLVTISVEHGEAQTKSQTEMALLKIDELADSAARGVPLVLTSQLYTPQPGQLPIHQDALGRLNASIAFKSSDHDSLDTARLLFTKLVAEASTGSTPSPNEEISAAPFLPAIMGTLPSLVVFTHTAPFPASPSHPAAPAILSIFKAAQKGYADMRGIWSRKCLETQGKRFIDRADTSLLSVADEEYKCIKDLSPLSTPNVVVSPSNALLNPILFLFSTTLTSLIALIKRSLKYSTPPLRSPRTRRCLHCSRAGTPFTTPDSRNFNANERKTGRARCGRSSPEFLADIEMALLVKNVSGTESSVGVVECCQVHGPPAGEDGRRVTVGKNSKLNDGDEQLILEYFIYDVTMAISSLTASSRTGRCTCETTSSSPRPGHTLATKFDTTSFTTSSPIAIRASTSPSSSPEAAAAAQRVLHALREEVVEQRLVVLLSSAVLETSSLYRASEIYQAIEPAAPLVDLVPLSSILGVSWQ</sequence>
<keyword evidence="2" id="KW-1185">Reference proteome</keyword>
<evidence type="ECO:0000313" key="2">
    <source>
        <dbReference type="Proteomes" id="UP001218218"/>
    </source>
</evidence>
<proteinExistence type="predicted"/>
<gene>
    <name evidence="1" type="ORF">DFH08DRAFT_1089677</name>
</gene>